<name>A0ABP3AAV3_MYCUL</name>
<evidence type="ECO:0000313" key="1">
    <source>
        <dbReference type="EMBL" id="EUA86835.1"/>
    </source>
</evidence>
<dbReference type="EMBL" id="JAOL01000168">
    <property type="protein sequence ID" value="EUA86835.1"/>
    <property type="molecule type" value="Genomic_DNA"/>
</dbReference>
<proteinExistence type="predicted"/>
<keyword evidence="2" id="KW-1185">Reference proteome</keyword>
<protein>
    <submittedName>
        <fullName evidence="1">Uncharacterized protein</fullName>
    </submittedName>
</protein>
<gene>
    <name evidence="1" type="ORF">I551_6718</name>
</gene>
<evidence type="ECO:0000313" key="2">
    <source>
        <dbReference type="Proteomes" id="UP000020681"/>
    </source>
</evidence>
<reference evidence="1 2" key="1">
    <citation type="submission" date="2014-01" db="EMBL/GenBank/DDBJ databases">
        <authorList>
            <person name="Dobos K."/>
            <person name="Lenaerts A."/>
            <person name="Ordway D."/>
            <person name="DeGroote M.A."/>
            <person name="Parker T."/>
            <person name="Sizemore C."/>
            <person name="Tallon L.J."/>
            <person name="Sadzewicz L.K."/>
            <person name="Sengamalay N."/>
            <person name="Fraser C.M."/>
            <person name="Hine E."/>
            <person name="Shefchek K.A."/>
            <person name="Das S.P."/>
            <person name="Tettelin H."/>
        </authorList>
    </citation>
    <scope>NUCLEOTIDE SEQUENCE [LARGE SCALE GENOMIC DNA]</scope>
    <source>
        <strain evidence="1 2">Harvey</strain>
    </source>
</reference>
<dbReference type="Proteomes" id="UP000020681">
    <property type="component" value="Unassembled WGS sequence"/>
</dbReference>
<sequence>MAHRGSAATAAALSASFTALPYVEFGTAAMPNLPPTASRYPRWC</sequence>
<accession>A0ABP3AAV3</accession>
<comment type="caution">
    <text evidence="1">The sequence shown here is derived from an EMBL/GenBank/DDBJ whole genome shotgun (WGS) entry which is preliminary data.</text>
</comment>
<organism evidence="1 2">
    <name type="scientific">Mycobacterium ulcerans str. Harvey</name>
    <dbReference type="NCBI Taxonomy" id="1299332"/>
    <lineage>
        <taxon>Bacteria</taxon>
        <taxon>Bacillati</taxon>
        <taxon>Actinomycetota</taxon>
        <taxon>Actinomycetes</taxon>
        <taxon>Mycobacteriales</taxon>
        <taxon>Mycobacteriaceae</taxon>
        <taxon>Mycobacterium</taxon>
        <taxon>Mycobacterium ulcerans group</taxon>
    </lineage>
</organism>